<feature type="compositionally biased region" description="Polar residues" evidence="1">
    <location>
        <begin position="39"/>
        <end position="48"/>
    </location>
</feature>
<organism evidence="3 4">
    <name type="scientific">Physocladia obscura</name>
    <dbReference type="NCBI Taxonomy" id="109957"/>
    <lineage>
        <taxon>Eukaryota</taxon>
        <taxon>Fungi</taxon>
        <taxon>Fungi incertae sedis</taxon>
        <taxon>Chytridiomycota</taxon>
        <taxon>Chytridiomycota incertae sedis</taxon>
        <taxon>Chytridiomycetes</taxon>
        <taxon>Chytridiales</taxon>
        <taxon>Chytriomycetaceae</taxon>
        <taxon>Physocladia</taxon>
    </lineage>
</organism>
<feature type="transmembrane region" description="Helical" evidence="2">
    <location>
        <begin position="89"/>
        <end position="107"/>
    </location>
</feature>
<evidence type="ECO:0000256" key="1">
    <source>
        <dbReference type="SAM" id="MobiDB-lite"/>
    </source>
</evidence>
<dbReference type="Proteomes" id="UP001211907">
    <property type="component" value="Unassembled WGS sequence"/>
</dbReference>
<evidence type="ECO:0000313" key="3">
    <source>
        <dbReference type="EMBL" id="KAJ3140795.1"/>
    </source>
</evidence>
<keyword evidence="4" id="KW-1185">Reference proteome</keyword>
<keyword evidence="2" id="KW-0472">Membrane</keyword>
<sequence length="151" mass="16741">MHKILSKLTRPPTIFGAVGSFVQCKYTIRAFVAPTLGNANKQPSLQPPKNNKGSKSKNHSGTGQQQTPPNPPVKGFLETVTNLNPYQKLYFALGWFVFSLLGVWATYKLEELMPTPKRQAVSPEIAAKSRIDLLLLEETEQELEAMAATEK</sequence>
<gene>
    <name evidence="3" type="ORF">HK100_009231</name>
</gene>
<keyword evidence="2" id="KW-1133">Transmembrane helix</keyword>
<name>A0AAD5T9W9_9FUNG</name>
<keyword evidence="2" id="KW-0812">Transmembrane</keyword>
<comment type="caution">
    <text evidence="3">The sequence shown here is derived from an EMBL/GenBank/DDBJ whole genome shotgun (WGS) entry which is preliminary data.</text>
</comment>
<evidence type="ECO:0000256" key="2">
    <source>
        <dbReference type="SAM" id="Phobius"/>
    </source>
</evidence>
<proteinExistence type="predicted"/>
<protein>
    <submittedName>
        <fullName evidence="3">Uncharacterized protein</fullName>
    </submittedName>
</protein>
<accession>A0AAD5T9W9</accession>
<dbReference type="AlphaFoldDB" id="A0AAD5T9W9"/>
<dbReference type="EMBL" id="JADGJH010000047">
    <property type="protein sequence ID" value="KAJ3140795.1"/>
    <property type="molecule type" value="Genomic_DNA"/>
</dbReference>
<evidence type="ECO:0000313" key="4">
    <source>
        <dbReference type="Proteomes" id="UP001211907"/>
    </source>
</evidence>
<feature type="region of interest" description="Disordered" evidence="1">
    <location>
        <begin position="39"/>
        <end position="74"/>
    </location>
</feature>
<reference evidence="3" key="1">
    <citation type="submission" date="2020-05" db="EMBL/GenBank/DDBJ databases">
        <title>Phylogenomic resolution of chytrid fungi.</title>
        <authorList>
            <person name="Stajich J.E."/>
            <person name="Amses K."/>
            <person name="Simmons R."/>
            <person name="Seto K."/>
            <person name="Myers J."/>
            <person name="Bonds A."/>
            <person name="Quandt C.A."/>
            <person name="Barry K."/>
            <person name="Liu P."/>
            <person name="Grigoriev I."/>
            <person name="Longcore J.E."/>
            <person name="James T.Y."/>
        </authorList>
    </citation>
    <scope>NUCLEOTIDE SEQUENCE</scope>
    <source>
        <strain evidence="3">JEL0513</strain>
    </source>
</reference>